<evidence type="ECO:0000256" key="1">
    <source>
        <dbReference type="SAM" id="Phobius"/>
    </source>
</evidence>
<gene>
    <name evidence="2" type="ORF">CBZ_10780</name>
</gene>
<dbReference type="RefSeq" id="WP_130780626.1">
    <property type="nucleotide sequence ID" value="NZ_BIMR01000066.1"/>
</dbReference>
<dbReference type="AlphaFoldDB" id="A0A402DPE3"/>
<keyword evidence="1" id="KW-1133">Transmembrane helix</keyword>
<keyword evidence="1" id="KW-0812">Transmembrane</keyword>
<accession>A0A402DPE3</accession>
<protein>
    <submittedName>
        <fullName evidence="2">Uncharacterized protein</fullName>
    </submittedName>
</protein>
<organism evidence="2 3">
    <name type="scientific">Cellulomonas biazotea</name>
    <dbReference type="NCBI Taxonomy" id="1709"/>
    <lineage>
        <taxon>Bacteria</taxon>
        <taxon>Bacillati</taxon>
        <taxon>Actinomycetota</taxon>
        <taxon>Actinomycetes</taxon>
        <taxon>Micrococcales</taxon>
        <taxon>Cellulomonadaceae</taxon>
        <taxon>Cellulomonas</taxon>
    </lineage>
</organism>
<dbReference type="OrthoDB" id="5192631at2"/>
<sequence>MTTDRPHTRDAHPGSDAAWREELVLALRARDVDGARIGEVLAEVDEHCRASGEDAAEAFGDPAAYAAARTVDELDPSDRSPRRSPSVRQAVAHLPSLLGLLLVVACAGRTTVPVTVGWLLAAALYPVAATLVVHVVLDAALTGRSRRGLVVAWALLTATSVAALAAVLLLPGVLVTLPRTVALVGGGTLLVAGALVATRSAVRSPDADVVSRPWDDPADVRRRNVRAGVLAAWLLPAMAVVGYAGLTALDAALPG</sequence>
<feature type="transmembrane region" description="Helical" evidence="1">
    <location>
        <begin position="180"/>
        <end position="202"/>
    </location>
</feature>
<feature type="transmembrane region" description="Helical" evidence="1">
    <location>
        <begin position="116"/>
        <end position="137"/>
    </location>
</feature>
<feature type="transmembrane region" description="Helical" evidence="1">
    <location>
        <begin position="90"/>
        <end position="110"/>
    </location>
</feature>
<proteinExistence type="predicted"/>
<keyword evidence="3" id="KW-1185">Reference proteome</keyword>
<feature type="transmembrane region" description="Helical" evidence="1">
    <location>
        <begin position="230"/>
        <end position="249"/>
    </location>
</feature>
<dbReference type="EMBL" id="BIMR01000066">
    <property type="protein sequence ID" value="GCE76022.1"/>
    <property type="molecule type" value="Genomic_DNA"/>
</dbReference>
<comment type="caution">
    <text evidence="2">The sequence shown here is derived from an EMBL/GenBank/DDBJ whole genome shotgun (WGS) entry which is preliminary data.</text>
</comment>
<dbReference type="Proteomes" id="UP000289954">
    <property type="component" value="Unassembled WGS sequence"/>
</dbReference>
<evidence type="ECO:0000313" key="3">
    <source>
        <dbReference type="Proteomes" id="UP000289954"/>
    </source>
</evidence>
<name>A0A402DPE3_9CELL</name>
<keyword evidence="1" id="KW-0472">Membrane</keyword>
<reference evidence="2 3" key="1">
    <citation type="submission" date="2019-01" db="EMBL/GenBank/DDBJ databases">
        <title>Draft genome sequence of Cellulomonas takizawaensis strain TKZ-21.</title>
        <authorList>
            <person name="Yamamura H."/>
            <person name="Hayashi T."/>
            <person name="Hamada M."/>
            <person name="Serisawa Y."/>
            <person name="Matsuyama K."/>
            <person name="Nakagawa Y."/>
            <person name="Otoguro M."/>
            <person name="Yanagida F."/>
            <person name="Hayakawa M."/>
        </authorList>
    </citation>
    <scope>NUCLEOTIDE SEQUENCE [LARGE SCALE GENOMIC DNA]</scope>
    <source>
        <strain evidence="2 3">NBRC12680</strain>
    </source>
</reference>
<feature type="transmembrane region" description="Helical" evidence="1">
    <location>
        <begin position="149"/>
        <end position="174"/>
    </location>
</feature>
<evidence type="ECO:0000313" key="2">
    <source>
        <dbReference type="EMBL" id="GCE76022.1"/>
    </source>
</evidence>